<sequence length="75" mass="8744">MVLFLLLSCLLITVNRVIFCHCHYFSRMFVCLTCACILPLSFITFQGYLYAQLPTLGLHTNYHESVTYEAFWLSL</sequence>
<dbReference type="AlphaFoldDB" id="A0A0A9HP08"/>
<reference evidence="3" key="2">
    <citation type="journal article" date="2015" name="Data Brief">
        <title>Shoot transcriptome of the giant reed, Arundo donax.</title>
        <authorList>
            <person name="Barrero R.A."/>
            <person name="Guerrero F.D."/>
            <person name="Moolhuijzen P."/>
            <person name="Goolsby J.A."/>
            <person name="Tidwell J."/>
            <person name="Bellgard S.E."/>
            <person name="Bellgard M.I."/>
        </authorList>
    </citation>
    <scope>NUCLEOTIDE SEQUENCE</scope>
    <source>
        <tissue evidence="3">Shoot tissue taken approximately 20 cm above the soil surface</tissue>
    </source>
</reference>
<evidence type="ECO:0000256" key="2">
    <source>
        <dbReference type="SAM" id="SignalP"/>
    </source>
</evidence>
<accession>A0A0A9HP08</accession>
<feature type="signal peptide" evidence="2">
    <location>
        <begin position="1"/>
        <end position="16"/>
    </location>
</feature>
<keyword evidence="1" id="KW-1133">Transmembrane helix</keyword>
<proteinExistence type="predicted"/>
<dbReference type="EMBL" id="GBRH01160327">
    <property type="protein sequence ID" value="JAE37569.1"/>
    <property type="molecule type" value="Transcribed_RNA"/>
</dbReference>
<evidence type="ECO:0000256" key="1">
    <source>
        <dbReference type="SAM" id="Phobius"/>
    </source>
</evidence>
<feature type="transmembrane region" description="Helical" evidence="1">
    <location>
        <begin position="26"/>
        <end position="51"/>
    </location>
</feature>
<feature type="chain" id="PRO_5002046691" evidence="2">
    <location>
        <begin position="17"/>
        <end position="75"/>
    </location>
</feature>
<name>A0A0A9HP08_ARUDO</name>
<keyword evidence="1" id="KW-0472">Membrane</keyword>
<evidence type="ECO:0000313" key="3">
    <source>
        <dbReference type="EMBL" id="JAE37569.1"/>
    </source>
</evidence>
<reference evidence="3" key="1">
    <citation type="submission" date="2014-09" db="EMBL/GenBank/DDBJ databases">
        <authorList>
            <person name="Magalhaes I.L.F."/>
            <person name="Oliveira U."/>
            <person name="Santos F.R."/>
            <person name="Vidigal T.H.D.A."/>
            <person name="Brescovit A.D."/>
            <person name="Santos A.J."/>
        </authorList>
    </citation>
    <scope>NUCLEOTIDE SEQUENCE</scope>
    <source>
        <tissue evidence="3">Shoot tissue taken approximately 20 cm above the soil surface</tissue>
    </source>
</reference>
<keyword evidence="1" id="KW-0812">Transmembrane</keyword>
<organism evidence="3">
    <name type="scientific">Arundo donax</name>
    <name type="common">Giant reed</name>
    <name type="synonym">Donax arundinaceus</name>
    <dbReference type="NCBI Taxonomy" id="35708"/>
    <lineage>
        <taxon>Eukaryota</taxon>
        <taxon>Viridiplantae</taxon>
        <taxon>Streptophyta</taxon>
        <taxon>Embryophyta</taxon>
        <taxon>Tracheophyta</taxon>
        <taxon>Spermatophyta</taxon>
        <taxon>Magnoliopsida</taxon>
        <taxon>Liliopsida</taxon>
        <taxon>Poales</taxon>
        <taxon>Poaceae</taxon>
        <taxon>PACMAD clade</taxon>
        <taxon>Arundinoideae</taxon>
        <taxon>Arundineae</taxon>
        <taxon>Arundo</taxon>
    </lineage>
</organism>
<protein>
    <submittedName>
        <fullName evidence="3">Uncharacterized protein</fullName>
    </submittedName>
</protein>
<keyword evidence="2" id="KW-0732">Signal</keyword>